<name>A0AAU9ACC6_LYSEN</name>
<dbReference type="SUPFAM" id="SSF56112">
    <property type="entry name" value="Protein kinase-like (PK-like)"/>
    <property type="match status" value="1"/>
</dbReference>
<dbReference type="InterPro" id="IPR000719">
    <property type="entry name" value="Prot_kinase_dom"/>
</dbReference>
<dbReference type="Pfam" id="PF13424">
    <property type="entry name" value="TPR_12"/>
    <property type="match status" value="2"/>
</dbReference>
<dbReference type="GO" id="GO:0005524">
    <property type="term" value="F:ATP binding"/>
    <property type="evidence" value="ECO:0007669"/>
    <property type="project" value="UniProtKB-UniRule"/>
</dbReference>
<protein>
    <recommendedName>
        <fullName evidence="7">Protein kinase domain-containing protein</fullName>
    </recommendedName>
</protein>
<evidence type="ECO:0000256" key="5">
    <source>
        <dbReference type="PROSITE-ProRule" id="PRU00339"/>
    </source>
</evidence>
<dbReference type="KEGG" id="lem:LEN_0230"/>
<organism evidence="8 9">
    <name type="scientific">Lysobacter enzymogenes</name>
    <dbReference type="NCBI Taxonomy" id="69"/>
    <lineage>
        <taxon>Bacteria</taxon>
        <taxon>Pseudomonadati</taxon>
        <taxon>Pseudomonadota</taxon>
        <taxon>Gammaproteobacteria</taxon>
        <taxon>Lysobacterales</taxon>
        <taxon>Lysobacteraceae</taxon>
        <taxon>Lysobacter</taxon>
    </lineage>
</organism>
<dbReference type="SMART" id="SM00220">
    <property type="entry name" value="S_TKc"/>
    <property type="match status" value="1"/>
</dbReference>
<keyword evidence="1" id="KW-0808">Transferase</keyword>
<sequence>MTPAQFGRVELLFHAALDRPAAERAKFLREQESDAELIAAVERLLACDQDGGDDPVTERLTEVARDLPLRTVGPYRLLRELGSGGMGTVFLAERDVAGRAQHVAVKLLHGVPTQASKRRIERERAMLAGLNHPNIARHIDGGESEEGQPYLVMDYIDSQPLPEYLAAAAPPLPQRLRLYLSLCDAVQHAHQRLVLHRDIKPSNVVVRADGSPVLLDFGVGALLEEGDNPTHPATRAFTPGYSAPEQYRGQTETTATDVFSLGALLFDLLTGQRLSTLCRNTDAVPAPSACVADPTQRRLLRGDLDRIVRKATAADPEQRYQTVAALMDDVSRYLQGRPIAAAPDRIWYRVGKFVRRNRAAVAASTLLVVAGSLAVWQLNAERQRALAAERVAATEAANAKASRDFLASVLAETSPEAVRGQPIAIATLLTKAAERLRADRSQDPRARAVAWLTIAEVYADLNDPQAGLSAVDAAMALFARTPQPDPELRARAWHARGLLLLQLERVDQARAALERAIALRQRQDAAPLALARLYSDYANAVLHGADFVAAGRYQERALERLNASRRDDPTLRMKIELGLARSLYYQNDLDAAARHLSVAEAIDRDRPAHDGLPAYQLRRIAMMVRYSQHRYPEALANAEQALRLAYRVYGENSRLTADMELYMALLLDDIGRSRAAIDHYQRSQAIAATLKLDDAVLARDDVRMAMAYANLADYPRAVTLTSAALTRMPATAAYAEWRIKAHYTRALSLSAGGDYARGSADFERALEIARGHSGDVFVGPAFVRLRQAQGLVLARRFDEAAAALRDAEAVTKHSDLDPKSTLALRTLQAQVAAARGESAVAAQRIGEALELARRHYLAGTPPIALVELAAARIALDRNDPARARELLQRAAPPLRQELHARAPALAEAARLEQDLHRIASAGDAAPKRSAR</sequence>
<dbReference type="InterPro" id="IPR019734">
    <property type="entry name" value="TPR_rpt"/>
</dbReference>
<gene>
    <name evidence="8" type="ORF">LEN_0230</name>
</gene>
<evidence type="ECO:0000313" key="8">
    <source>
        <dbReference type="EMBL" id="BAV95717.1"/>
    </source>
</evidence>
<dbReference type="InterPro" id="IPR008271">
    <property type="entry name" value="Ser/Thr_kinase_AS"/>
</dbReference>
<evidence type="ECO:0000313" key="9">
    <source>
        <dbReference type="Proteomes" id="UP000218824"/>
    </source>
</evidence>
<feature type="repeat" description="TPR" evidence="5">
    <location>
        <begin position="490"/>
        <end position="523"/>
    </location>
</feature>
<proteinExistence type="predicted"/>
<dbReference type="PROSITE" id="PS00108">
    <property type="entry name" value="PROTEIN_KINASE_ST"/>
    <property type="match status" value="1"/>
</dbReference>
<dbReference type="PROSITE" id="PS00107">
    <property type="entry name" value="PROTEIN_KINASE_ATP"/>
    <property type="match status" value="1"/>
</dbReference>
<dbReference type="SUPFAM" id="SSF48452">
    <property type="entry name" value="TPR-like"/>
    <property type="match status" value="3"/>
</dbReference>
<keyword evidence="4 6" id="KW-0067">ATP-binding</keyword>
<accession>A0AAU9ACC6</accession>
<dbReference type="Gene3D" id="3.30.200.20">
    <property type="entry name" value="Phosphorylase Kinase, domain 1"/>
    <property type="match status" value="1"/>
</dbReference>
<evidence type="ECO:0000256" key="6">
    <source>
        <dbReference type="PROSITE-ProRule" id="PRU10141"/>
    </source>
</evidence>
<dbReference type="GO" id="GO:0004674">
    <property type="term" value="F:protein serine/threonine kinase activity"/>
    <property type="evidence" value="ECO:0007669"/>
    <property type="project" value="TreeGrafter"/>
</dbReference>
<reference evidence="8 9" key="1">
    <citation type="journal article" date="2017" name="DNA Res.">
        <title>Complete genome sequence and expression profile of the commercial lytic enzyme producer Lysobacter enzymogenes M497-1.</title>
        <authorList>
            <person name="Takami H."/>
            <person name="Toyoda A."/>
            <person name="Uchiyama I."/>
            <person name="Itoh T."/>
            <person name="Takaki Y."/>
            <person name="Arai W."/>
            <person name="Nishi S."/>
            <person name="Kawai M."/>
            <person name="Shinya K."/>
            <person name="Ikeda H."/>
        </authorList>
    </citation>
    <scope>NUCLEOTIDE SEQUENCE [LARGE SCALE GENOMIC DNA]</scope>
    <source>
        <strain evidence="8 9">M497-1</strain>
    </source>
</reference>
<evidence type="ECO:0000256" key="4">
    <source>
        <dbReference type="ARBA" id="ARBA00022840"/>
    </source>
</evidence>
<dbReference type="EMBL" id="AP014940">
    <property type="protein sequence ID" value="BAV95717.1"/>
    <property type="molecule type" value="Genomic_DNA"/>
</dbReference>
<dbReference type="InterPro" id="IPR017441">
    <property type="entry name" value="Protein_kinase_ATP_BS"/>
</dbReference>
<keyword evidence="5" id="KW-0802">TPR repeat</keyword>
<dbReference type="AlphaFoldDB" id="A0AAU9ACC6"/>
<dbReference type="Gene3D" id="1.25.40.10">
    <property type="entry name" value="Tetratricopeptide repeat domain"/>
    <property type="match status" value="3"/>
</dbReference>
<evidence type="ECO:0000256" key="1">
    <source>
        <dbReference type="ARBA" id="ARBA00022679"/>
    </source>
</evidence>
<dbReference type="PROSITE" id="PS50011">
    <property type="entry name" value="PROTEIN_KINASE_DOM"/>
    <property type="match status" value="1"/>
</dbReference>
<dbReference type="InterPro" id="IPR011990">
    <property type="entry name" value="TPR-like_helical_dom_sf"/>
</dbReference>
<evidence type="ECO:0000259" key="7">
    <source>
        <dbReference type="PROSITE" id="PS50011"/>
    </source>
</evidence>
<dbReference type="Gene3D" id="1.10.510.10">
    <property type="entry name" value="Transferase(Phosphotransferase) domain 1"/>
    <property type="match status" value="1"/>
</dbReference>
<dbReference type="SMART" id="SM00028">
    <property type="entry name" value="TPR"/>
    <property type="match status" value="7"/>
</dbReference>
<evidence type="ECO:0000256" key="2">
    <source>
        <dbReference type="ARBA" id="ARBA00022741"/>
    </source>
</evidence>
<dbReference type="Pfam" id="PF00069">
    <property type="entry name" value="Pkinase"/>
    <property type="match status" value="1"/>
</dbReference>
<dbReference type="PROSITE" id="PS50005">
    <property type="entry name" value="TPR"/>
    <property type="match status" value="1"/>
</dbReference>
<feature type="domain" description="Protein kinase" evidence="7">
    <location>
        <begin position="75"/>
        <end position="334"/>
    </location>
</feature>
<dbReference type="PANTHER" id="PTHR43289:SF34">
    <property type="entry name" value="SERINE_THREONINE-PROTEIN KINASE YBDM-RELATED"/>
    <property type="match status" value="1"/>
</dbReference>
<dbReference type="RefSeq" id="WP_096376318.1">
    <property type="nucleotide sequence ID" value="NZ_AP014940.1"/>
</dbReference>
<keyword evidence="2 6" id="KW-0547">Nucleotide-binding</keyword>
<dbReference type="Proteomes" id="UP000218824">
    <property type="component" value="Chromosome"/>
</dbReference>
<feature type="binding site" evidence="6">
    <location>
        <position position="106"/>
    </location>
    <ligand>
        <name>ATP</name>
        <dbReference type="ChEBI" id="CHEBI:30616"/>
    </ligand>
</feature>
<keyword evidence="3" id="KW-0418">Kinase</keyword>
<dbReference type="InterPro" id="IPR011009">
    <property type="entry name" value="Kinase-like_dom_sf"/>
</dbReference>
<evidence type="ECO:0000256" key="3">
    <source>
        <dbReference type="ARBA" id="ARBA00022777"/>
    </source>
</evidence>
<dbReference type="CDD" id="cd14014">
    <property type="entry name" value="STKc_PknB_like"/>
    <property type="match status" value="1"/>
</dbReference>
<dbReference type="PANTHER" id="PTHR43289">
    <property type="entry name" value="MITOGEN-ACTIVATED PROTEIN KINASE KINASE KINASE 20-RELATED"/>
    <property type="match status" value="1"/>
</dbReference>
<dbReference type="GeneID" id="83062165"/>